<feature type="signal peptide" evidence="3">
    <location>
        <begin position="1"/>
        <end position="23"/>
    </location>
</feature>
<evidence type="ECO:0000256" key="2">
    <source>
        <dbReference type="PIRNR" id="PIRNR002094"/>
    </source>
</evidence>
<dbReference type="SMART" id="SM00935">
    <property type="entry name" value="OmpH"/>
    <property type="match status" value="1"/>
</dbReference>
<comment type="caution">
    <text evidence="5">The sequence shown here is derived from an EMBL/GenBank/DDBJ whole genome shotgun (WGS) entry which is preliminary data.</text>
</comment>
<dbReference type="GO" id="GO:0050821">
    <property type="term" value="P:protein stabilization"/>
    <property type="evidence" value="ECO:0007669"/>
    <property type="project" value="TreeGrafter"/>
</dbReference>
<dbReference type="PANTHER" id="PTHR35089">
    <property type="entry name" value="CHAPERONE PROTEIN SKP"/>
    <property type="match status" value="1"/>
</dbReference>
<evidence type="ECO:0000313" key="6">
    <source>
        <dbReference type="Proteomes" id="UP000188728"/>
    </source>
</evidence>
<dbReference type="InterPro" id="IPR005632">
    <property type="entry name" value="Chaperone_Skp"/>
</dbReference>
<dbReference type="PANTHER" id="PTHR35089:SF1">
    <property type="entry name" value="CHAPERONE PROTEIN SKP"/>
    <property type="match status" value="1"/>
</dbReference>
<evidence type="ECO:0000313" key="4">
    <source>
        <dbReference type="EMBL" id="OOF44314.1"/>
    </source>
</evidence>
<evidence type="ECO:0000256" key="3">
    <source>
        <dbReference type="SAM" id="SignalP"/>
    </source>
</evidence>
<dbReference type="EMBL" id="MLHK01000054">
    <property type="protein sequence ID" value="OOF44314.1"/>
    <property type="molecule type" value="Genomic_DNA"/>
</dbReference>
<proteinExistence type="inferred from homology"/>
<keyword evidence="1 3" id="KW-0732">Signal</keyword>
<dbReference type="AlphaFoldDB" id="A0A1V3J008"/>
<accession>A0A1V3IQT4</accession>
<evidence type="ECO:0000313" key="7">
    <source>
        <dbReference type="Proteomes" id="UP000189161"/>
    </source>
</evidence>
<dbReference type="PIRSF" id="PIRSF002094">
    <property type="entry name" value="OMP26_Skp"/>
    <property type="match status" value="1"/>
</dbReference>
<protein>
    <recommendedName>
        <fullName evidence="8">Outer membrane protein 26</fullName>
    </recommendedName>
</protein>
<feature type="chain" id="PRO_5042691053" description="Outer membrane protein 26" evidence="3">
    <location>
        <begin position="24"/>
        <end position="203"/>
    </location>
</feature>
<keyword evidence="7" id="KW-1185">Reference proteome</keyword>
<evidence type="ECO:0008006" key="8">
    <source>
        <dbReference type="Google" id="ProtNLM"/>
    </source>
</evidence>
<dbReference type="Gene3D" id="3.30.910.20">
    <property type="entry name" value="Skp domain"/>
    <property type="match status" value="2"/>
</dbReference>
<dbReference type="RefSeq" id="WP_077421432.1">
    <property type="nucleotide sequence ID" value="NZ_MLHK01000054.1"/>
</dbReference>
<dbReference type="GO" id="GO:0051082">
    <property type="term" value="F:unfolded protein binding"/>
    <property type="evidence" value="ECO:0007669"/>
    <property type="project" value="InterPro"/>
</dbReference>
<evidence type="ECO:0000256" key="1">
    <source>
        <dbReference type="ARBA" id="ARBA00022729"/>
    </source>
</evidence>
<dbReference type="GO" id="GO:0005829">
    <property type="term" value="C:cytosol"/>
    <property type="evidence" value="ECO:0007669"/>
    <property type="project" value="TreeGrafter"/>
</dbReference>
<dbReference type="Pfam" id="PF03938">
    <property type="entry name" value="OmpH"/>
    <property type="match status" value="1"/>
</dbReference>
<evidence type="ECO:0000313" key="5">
    <source>
        <dbReference type="EMBL" id="OOF47740.1"/>
    </source>
</evidence>
<gene>
    <name evidence="4" type="ORF">BKK51_09050</name>
    <name evidence="5" type="ORF">BKK52_08160</name>
</gene>
<organism evidence="5 7">
    <name type="scientific">Rodentibacter trehalosifermentans</name>
    <dbReference type="NCBI Taxonomy" id="1908263"/>
    <lineage>
        <taxon>Bacteria</taxon>
        <taxon>Pseudomonadati</taxon>
        <taxon>Pseudomonadota</taxon>
        <taxon>Gammaproteobacteria</taxon>
        <taxon>Pasteurellales</taxon>
        <taxon>Pasteurellaceae</taxon>
        <taxon>Rodentibacter</taxon>
    </lineage>
</organism>
<accession>A0A1V3J008</accession>
<dbReference type="InterPro" id="IPR024930">
    <property type="entry name" value="Skp_dom_sf"/>
</dbReference>
<sequence length="203" mass="22140">MKNVLKVTALSVGIALASGFAAADENIAFINAGYLFQNHPDRQTLADKLDAELKPTADKLAASKKEIDDKIAASRKKVEAKVAALQKDAPRLRQAEIQKREEEINKFGASEEAALTKLMQEQDKKVAAFQEESEKRQAEAREKLLESIQVATNNLAKAKGYTYVIDANSVVFAVEGKDITEEVLKSIPATEKAAAPAKAEEKK</sequence>
<dbReference type="OrthoDB" id="5689656at2"/>
<dbReference type="Proteomes" id="UP000189161">
    <property type="component" value="Unassembled WGS sequence"/>
</dbReference>
<reference evidence="6 7" key="1">
    <citation type="submission" date="2016-10" db="EMBL/GenBank/DDBJ databases">
        <title>Rodentibacter gen. nov. and new species.</title>
        <authorList>
            <person name="Christensen H."/>
        </authorList>
    </citation>
    <scope>NUCLEOTIDE SEQUENCE [LARGE SCALE GENOMIC DNA]</scope>
    <source>
        <strain evidence="4 6">H1983213011</strain>
        <strain evidence="5 7">H1987082031</strain>
    </source>
</reference>
<dbReference type="Proteomes" id="UP000188728">
    <property type="component" value="Unassembled WGS sequence"/>
</dbReference>
<comment type="similarity">
    <text evidence="2">Belongs to the skp family.</text>
</comment>
<dbReference type="SUPFAM" id="SSF111384">
    <property type="entry name" value="OmpH-like"/>
    <property type="match status" value="1"/>
</dbReference>
<name>A0A1V3J008_9PAST</name>
<dbReference type="EMBL" id="MLHL01000044">
    <property type="protein sequence ID" value="OOF47740.1"/>
    <property type="molecule type" value="Genomic_DNA"/>
</dbReference>